<keyword evidence="4" id="KW-1185">Reference proteome</keyword>
<evidence type="ECO:0000259" key="1">
    <source>
        <dbReference type="Pfam" id="PF00078"/>
    </source>
</evidence>
<dbReference type="Proteomes" id="UP000596661">
    <property type="component" value="Chromosome 6"/>
</dbReference>
<feature type="domain" description="Reverse transcriptase" evidence="1">
    <location>
        <begin position="53"/>
        <end position="224"/>
    </location>
</feature>
<reference evidence="3" key="1">
    <citation type="submission" date="2018-11" db="EMBL/GenBank/DDBJ databases">
        <authorList>
            <person name="Grassa J C."/>
        </authorList>
    </citation>
    <scope>NUCLEOTIDE SEQUENCE [LARGE SCALE GENOMIC DNA]</scope>
</reference>
<evidence type="ECO:0000313" key="3">
    <source>
        <dbReference type="EnsemblPlants" id="cds.evm.model.06.250"/>
    </source>
</evidence>
<proteinExistence type="predicted"/>
<dbReference type="PANTHER" id="PTHR19446">
    <property type="entry name" value="REVERSE TRANSCRIPTASES"/>
    <property type="match status" value="1"/>
</dbReference>
<reference evidence="3" key="2">
    <citation type="submission" date="2021-03" db="UniProtKB">
        <authorList>
            <consortium name="EnsemblPlants"/>
        </authorList>
    </citation>
    <scope>IDENTIFICATION</scope>
</reference>
<evidence type="ECO:0000259" key="2">
    <source>
        <dbReference type="Pfam" id="PF13966"/>
    </source>
</evidence>
<sequence length="618" mass="69841">MHPDKSPGPDGMTPNFFQKGWSIVSQDVVGVVQRFFDSGVLVEGCGDANVVLIPKKKAPEFMSDFRPIALCNVIYKIITKVITNRMKGYMDSIVSGYQSAFITGHLIHDNVMLSFEIFHYLKRKRQGKVGYMALKLYMSKAYDRIEWKFLEAMLLKLGFEPFWMRLLQQCVTSAKYKVVHGGGEMGPIVPTRGWLHGCKVANGAPGISHMLFVNDSYLYCKANLEEAYRVKEDLGGMGFRNFRNFNLALLGKQGWRLLTHPNSLVARVFKARYFPNGSYLSAESSNNPSFVWRSVLEAQSLVAMGVRWCTSTGENISVLGEPWLEDHSNPRVIYDHPTLVNAKVANLMHVDGGGWDIELINDLFLERDRKLILVIPIHLSQTEDHLIWHKVVTGSYTARSAYNLLQESQGQWHNTEASSLWKSFWKLKVPPKAKNTVWRATMDCLPTTIMLRTKRVEVSAICPICHGDQETIVHTLITCQVVKECWNRVGIGTPYVTGQSFLEWCTTAFKGLKEEKRCVVIMVCWAMWGARNELVWNKKTVSVDNIVAFANKNLNAQNSFLESSWTLFKEGDRAECWSKPGTNNIKINVDAALFGEGQGFGIRAVAREDKGLLIEGVC</sequence>
<dbReference type="InterPro" id="IPR000477">
    <property type="entry name" value="RT_dom"/>
</dbReference>
<feature type="domain" description="Reverse transcriptase zinc-binding" evidence="2">
    <location>
        <begin position="396"/>
        <end position="486"/>
    </location>
</feature>
<protein>
    <recommendedName>
        <fullName evidence="5">Reverse transcriptase</fullName>
    </recommendedName>
</protein>
<dbReference type="AlphaFoldDB" id="A0A803PXL3"/>
<accession>A0A803PXL3</accession>
<dbReference type="CDD" id="cd01650">
    <property type="entry name" value="RT_nLTR_like"/>
    <property type="match status" value="1"/>
</dbReference>
<organism evidence="3 4">
    <name type="scientific">Cannabis sativa</name>
    <name type="common">Hemp</name>
    <name type="synonym">Marijuana</name>
    <dbReference type="NCBI Taxonomy" id="3483"/>
    <lineage>
        <taxon>Eukaryota</taxon>
        <taxon>Viridiplantae</taxon>
        <taxon>Streptophyta</taxon>
        <taxon>Embryophyta</taxon>
        <taxon>Tracheophyta</taxon>
        <taxon>Spermatophyta</taxon>
        <taxon>Magnoliopsida</taxon>
        <taxon>eudicotyledons</taxon>
        <taxon>Gunneridae</taxon>
        <taxon>Pentapetalae</taxon>
        <taxon>rosids</taxon>
        <taxon>fabids</taxon>
        <taxon>Rosales</taxon>
        <taxon>Cannabaceae</taxon>
        <taxon>Cannabis</taxon>
    </lineage>
</organism>
<dbReference type="EMBL" id="UZAU01000556">
    <property type="status" value="NOT_ANNOTATED_CDS"/>
    <property type="molecule type" value="Genomic_DNA"/>
</dbReference>
<dbReference type="Pfam" id="PF13966">
    <property type="entry name" value="zf-RVT"/>
    <property type="match status" value="1"/>
</dbReference>
<name>A0A803PXL3_CANSA</name>
<evidence type="ECO:0000313" key="4">
    <source>
        <dbReference type="Proteomes" id="UP000596661"/>
    </source>
</evidence>
<dbReference type="Gramene" id="evm.model.06.250">
    <property type="protein sequence ID" value="cds.evm.model.06.250"/>
    <property type="gene ID" value="evm.TU.06.250"/>
</dbReference>
<dbReference type="InterPro" id="IPR026960">
    <property type="entry name" value="RVT-Znf"/>
</dbReference>
<dbReference type="Pfam" id="PF00078">
    <property type="entry name" value="RVT_1"/>
    <property type="match status" value="1"/>
</dbReference>
<dbReference type="EnsemblPlants" id="evm.model.06.250">
    <property type="protein sequence ID" value="cds.evm.model.06.250"/>
    <property type="gene ID" value="evm.TU.06.250"/>
</dbReference>
<evidence type="ECO:0008006" key="5">
    <source>
        <dbReference type="Google" id="ProtNLM"/>
    </source>
</evidence>
<dbReference type="OMA" id="SAICPIC"/>